<dbReference type="Proteomes" id="UP001434883">
    <property type="component" value="Unassembled WGS sequence"/>
</dbReference>
<feature type="non-terminal residue" evidence="1">
    <location>
        <position position="1"/>
    </location>
</feature>
<gene>
    <name evidence="1" type="ORF">XENOCAPTIV_021364</name>
</gene>
<organism evidence="1 2">
    <name type="scientific">Xenoophorus captivus</name>
    <dbReference type="NCBI Taxonomy" id="1517983"/>
    <lineage>
        <taxon>Eukaryota</taxon>
        <taxon>Metazoa</taxon>
        <taxon>Chordata</taxon>
        <taxon>Craniata</taxon>
        <taxon>Vertebrata</taxon>
        <taxon>Euteleostomi</taxon>
        <taxon>Actinopterygii</taxon>
        <taxon>Neopterygii</taxon>
        <taxon>Teleostei</taxon>
        <taxon>Neoteleostei</taxon>
        <taxon>Acanthomorphata</taxon>
        <taxon>Ovalentaria</taxon>
        <taxon>Atherinomorphae</taxon>
        <taxon>Cyprinodontiformes</taxon>
        <taxon>Goodeidae</taxon>
        <taxon>Xenoophorus</taxon>
    </lineage>
</organism>
<reference evidence="1 2" key="1">
    <citation type="submission" date="2021-06" db="EMBL/GenBank/DDBJ databases">
        <authorList>
            <person name="Palmer J.M."/>
        </authorList>
    </citation>
    <scope>NUCLEOTIDE SEQUENCE [LARGE SCALE GENOMIC DNA]</scope>
    <source>
        <strain evidence="1 2">XC_2019</strain>
        <tissue evidence="1">Muscle</tissue>
    </source>
</reference>
<protein>
    <submittedName>
        <fullName evidence="1">Uncharacterized protein</fullName>
    </submittedName>
</protein>
<evidence type="ECO:0000313" key="2">
    <source>
        <dbReference type="Proteomes" id="UP001434883"/>
    </source>
</evidence>
<name>A0ABV0QC71_9TELE</name>
<dbReference type="EMBL" id="JAHRIN010008450">
    <property type="protein sequence ID" value="MEQ2193391.1"/>
    <property type="molecule type" value="Genomic_DNA"/>
</dbReference>
<keyword evidence="2" id="KW-1185">Reference proteome</keyword>
<accession>A0ABV0QC71</accession>
<comment type="caution">
    <text evidence="1">The sequence shown here is derived from an EMBL/GenBank/DDBJ whole genome shotgun (WGS) entry which is preliminary data.</text>
</comment>
<sequence length="89" mass="10087">YVLMLLIPGCFFLASPSCFRGAESLLAFLLKMLSERSRQLYAQEAACRLQTAERDGKSLQRLSKEEFCKMLLPDSPPGEDRSRKVRSLS</sequence>
<proteinExistence type="predicted"/>
<evidence type="ECO:0000313" key="1">
    <source>
        <dbReference type="EMBL" id="MEQ2193391.1"/>
    </source>
</evidence>